<feature type="compositionally biased region" description="Basic and acidic residues" evidence="1">
    <location>
        <begin position="114"/>
        <end position="123"/>
    </location>
</feature>
<name>A0A5J4YT04_PORPP</name>
<evidence type="ECO:0000313" key="2">
    <source>
        <dbReference type="EMBL" id="KAA8493567.1"/>
    </source>
</evidence>
<dbReference type="EMBL" id="VRMN01000006">
    <property type="protein sequence ID" value="KAA8493567.1"/>
    <property type="molecule type" value="Genomic_DNA"/>
</dbReference>
<comment type="caution">
    <text evidence="2">The sequence shown here is derived from an EMBL/GenBank/DDBJ whole genome shotgun (WGS) entry which is preliminary data.</text>
</comment>
<protein>
    <submittedName>
        <fullName evidence="2">Uncharacterized protein</fullName>
    </submittedName>
</protein>
<proteinExistence type="predicted"/>
<dbReference type="OrthoDB" id="6017153at2759"/>
<dbReference type="Proteomes" id="UP000324585">
    <property type="component" value="Unassembled WGS sequence"/>
</dbReference>
<reference evidence="3" key="1">
    <citation type="journal article" date="2019" name="Nat. Commun.">
        <title>Expansion of phycobilisome linker gene families in mesophilic red algae.</title>
        <authorList>
            <person name="Lee J."/>
            <person name="Kim D."/>
            <person name="Bhattacharya D."/>
            <person name="Yoon H.S."/>
        </authorList>
    </citation>
    <scope>NUCLEOTIDE SEQUENCE [LARGE SCALE GENOMIC DNA]</scope>
    <source>
        <strain evidence="3">CCMP 1328</strain>
    </source>
</reference>
<feature type="region of interest" description="Disordered" evidence="1">
    <location>
        <begin position="109"/>
        <end position="129"/>
    </location>
</feature>
<sequence>MSEPTISRETLSTHSTVSKFAGAEDFPCLFRTSQCPDSCGHGGLVAVFQVDEYLAYNKLGQYGDEKQDKFHIKVSKLDDTVRGIYAQLKPGDEVLLDWKHDYVTRTTYSGGKDFTSKSPERPITKLKKK</sequence>
<gene>
    <name evidence="2" type="ORF">FVE85_4704</name>
</gene>
<evidence type="ECO:0000313" key="3">
    <source>
        <dbReference type="Proteomes" id="UP000324585"/>
    </source>
</evidence>
<organism evidence="2 3">
    <name type="scientific">Porphyridium purpureum</name>
    <name type="common">Red alga</name>
    <name type="synonym">Porphyridium cruentum</name>
    <dbReference type="NCBI Taxonomy" id="35688"/>
    <lineage>
        <taxon>Eukaryota</taxon>
        <taxon>Rhodophyta</taxon>
        <taxon>Bangiophyceae</taxon>
        <taxon>Porphyridiales</taxon>
        <taxon>Porphyridiaceae</taxon>
        <taxon>Porphyridium</taxon>
    </lineage>
</organism>
<accession>A0A5J4YT04</accession>
<dbReference type="OMA" id="CGHCADV"/>
<keyword evidence="3" id="KW-1185">Reference proteome</keyword>
<evidence type="ECO:0000256" key="1">
    <source>
        <dbReference type="SAM" id="MobiDB-lite"/>
    </source>
</evidence>
<dbReference type="AlphaFoldDB" id="A0A5J4YT04"/>